<gene>
    <name evidence="4" type="ORF">LCR_12190</name>
</gene>
<dbReference type="PROSITE" id="PS51186">
    <property type="entry name" value="GNAT"/>
    <property type="match status" value="1"/>
</dbReference>
<evidence type="ECO:0000313" key="5">
    <source>
        <dbReference type="Proteomes" id="UP000078435"/>
    </source>
</evidence>
<dbReference type="Gene3D" id="3.40.630.30">
    <property type="match status" value="1"/>
</dbReference>
<accession>A0A175VJE3</accession>
<reference evidence="4 5" key="1">
    <citation type="submission" date="2016-02" db="EMBL/GenBank/DDBJ databases">
        <title>Draft genome sequence of Aeromonas trota strain 1999lcr isolated from cerebrospinal fluid (CSF).</title>
        <authorList>
            <person name="Dallagassa C.B."/>
            <person name="Prediger K.C."/>
            <person name="Weiss V.A."/>
            <person name="Assis F.E."/>
            <person name="Baura V."/>
            <person name="Cruz L.M."/>
            <person name="Souza E.M."/>
            <person name="Pedrosa F.O."/>
            <person name="Fadel-Picheth C.M."/>
        </authorList>
    </citation>
    <scope>NUCLEOTIDE SEQUENCE [LARGE SCALE GENOMIC DNA]</scope>
    <source>
        <strain evidence="4 5">1999lcr</strain>
    </source>
</reference>
<keyword evidence="1 4" id="KW-0808">Transferase</keyword>
<organism evidence="4 5">
    <name type="scientific">Aeromonas enteropelogenes</name>
    <name type="common">Aeromonas trota</name>
    <dbReference type="NCBI Taxonomy" id="29489"/>
    <lineage>
        <taxon>Bacteria</taxon>
        <taxon>Pseudomonadati</taxon>
        <taxon>Pseudomonadota</taxon>
        <taxon>Gammaproteobacteria</taxon>
        <taxon>Aeromonadales</taxon>
        <taxon>Aeromonadaceae</taxon>
        <taxon>Aeromonas</taxon>
    </lineage>
</organism>
<evidence type="ECO:0000313" key="4">
    <source>
        <dbReference type="EMBL" id="KXU80835.1"/>
    </source>
</evidence>
<name>A0A175VJE3_AEREN</name>
<proteinExistence type="predicted"/>
<dbReference type="STRING" id="29489.VL01_19255"/>
<evidence type="ECO:0000259" key="3">
    <source>
        <dbReference type="PROSITE" id="PS51186"/>
    </source>
</evidence>
<dbReference type="CDD" id="cd04301">
    <property type="entry name" value="NAT_SF"/>
    <property type="match status" value="1"/>
</dbReference>
<dbReference type="AlphaFoldDB" id="A0A175VJE3"/>
<evidence type="ECO:0000256" key="1">
    <source>
        <dbReference type="ARBA" id="ARBA00022679"/>
    </source>
</evidence>
<dbReference type="GO" id="GO:0016747">
    <property type="term" value="F:acyltransferase activity, transferring groups other than amino-acyl groups"/>
    <property type="evidence" value="ECO:0007669"/>
    <property type="project" value="InterPro"/>
</dbReference>
<dbReference type="Pfam" id="PF00583">
    <property type="entry name" value="Acetyltransf_1"/>
    <property type="match status" value="1"/>
</dbReference>
<comment type="caution">
    <text evidence="4">The sequence shown here is derived from an EMBL/GenBank/DDBJ whole genome shotgun (WGS) entry which is preliminary data.</text>
</comment>
<evidence type="ECO:0000256" key="2">
    <source>
        <dbReference type="ARBA" id="ARBA00023315"/>
    </source>
</evidence>
<protein>
    <submittedName>
        <fullName evidence="4">GCN5 family acetyltransferase</fullName>
    </submittedName>
</protein>
<dbReference type="InterPro" id="IPR000182">
    <property type="entry name" value="GNAT_dom"/>
</dbReference>
<dbReference type="OrthoDB" id="5292888at2"/>
<dbReference type="InterPro" id="IPR050680">
    <property type="entry name" value="YpeA/RimI_acetyltransf"/>
</dbReference>
<keyword evidence="2" id="KW-0012">Acyltransferase</keyword>
<dbReference type="PANTHER" id="PTHR43420">
    <property type="entry name" value="ACETYLTRANSFERASE"/>
    <property type="match status" value="1"/>
</dbReference>
<dbReference type="RefSeq" id="WP_026457720.1">
    <property type="nucleotide sequence ID" value="NZ_JAAKIZ010000001.1"/>
</dbReference>
<dbReference type="EMBL" id="JMGO02000003">
    <property type="protein sequence ID" value="KXU80835.1"/>
    <property type="molecule type" value="Genomic_DNA"/>
</dbReference>
<dbReference type="Proteomes" id="UP000078435">
    <property type="component" value="Unassembled WGS sequence"/>
</dbReference>
<dbReference type="InterPro" id="IPR016181">
    <property type="entry name" value="Acyl_CoA_acyltransferase"/>
</dbReference>
<dbReference type="SUPFAM" id="SSF55729">
    <property type="entry name" value="Acyl-CoA N-acyltransferases (Nat)"/>
    <property type="match status" value="1"/>
</dbReference>
<sequence length="168" mass="19400">MQGISLRMARPDDAAAMTVMQRASWLAAYGQVLGQDMLAQLDVTEHLQIWQGRLAEPGPRPMLLCLDEVVIGLLYWQQEQEEGLATARIRALYLHPDHWRHGYGKRLWQAVAMQMRRSGCECVRLWLLDGNRIGEGFYLRRGFVFDGKQRTLTSLGQPCLQRQMFRLL</sequence>
<dbReference type="PANTHER" id="PTHR43420:SF12">
    <property type="entry name" value="N-ACETYLTRANSFERASE DOMAIN-CONTAINING PROTEIN"/>
    <property type="match status" value="1"/>
</dbReference>
<feature type="domain" description="N-acetyltransferase" evidence="3">
    <location>
        <begin position="4"/>
        <end position="168"/>
    </location>
</feature>